<feature type="signal peptide" evidence="1">
    <location>
        <begin position="1"/>
        <end position="20"/>
    </location>
</feature>
<keyword evidence="3" id="KW-1185">Reference proteome</keyword>
<evidence type="ECO:0000313" key="2">
    <source>
        <dbReference type="EMBL" id="MBB4016835.1"/>
    </source>
</evidence>
<dbReference type="Pfam" id="PF10670">
    <property type="entry name" value="DUF4198"/>
    <property type="match status" value="1"/>
</dbReference>
<dbReference type="AlphaFoldDB" id="A0A840BTW1"/>
<gene>
    <name evidence="2" type="ORF">GGR16_001864</name>
</gene>
<dbReference type="Proteomes" id="UP000577362">
    <property type="component" value="Unassembled WGS sequence"/>
</dbReference>
<keyword evidence="1" id="KW-0732">Signal</keyword>
<feature type="chain" id="PRO_5033037023" evidence="1">
    <location>
        <begin position="21"/>
        <end position="238"/>
    </location>
</feature>
<proteinExistence type="predicted"/>
<organism evidence="2 3">
    <name type="scientific">Chelatococcus caeni</name>
    <dbReference type="NCBI Taxonomy" id="1348468"/>
    <lineage>
        <taxon>Bacteria</taxon>
        <taxon>Pseudomonadati</taxon>
        <taxon>Pseudomonadota</taxon>
        <taxon>Alphaproteobacteria</taxon>
        <taxon>Hyphomicrobiales</taxon>
        <taxon>Chelatococcaceae</taxon>
        <taxon>Chelatococcus</taxon>
    </lineage>
</organism>
<protein>
    <submittedName>
        <fullName evidence="2">Putative GH25 family protein</fullName>
    </submittedName>
</protein>
<evidence type="ECO:0000256" key="1">
    <source>
        <dbReference type="SAM" id="SignalP"/>
    </source>
</evidence>
<accession>A0A840BTW1</accession>
<comment type="caution">
    <text evidence="2">The sequence shown here is derived from an EMBL/GenBank/DDBJ whole genome shotgun (WGS) entry which is preliminary data.</text>
</comment>
<name>A0A840BTW1_9HYPH</name>
<dbReference type="RefSeq" id="WP_053193493.1">
    <property type="nucleotide sequence ID" value="NZ_JACIEN010000002.1"/>
</dbReference>
<sequence length="238" mass="24728">MRLLSLAAALALAFPSLAQAHGIWIAQRTGELAIVYGHGGSDDAYDPAKVRSIAARTAAGAEAPVKIARREKNVVITPAEEAAVVTAVFDGGFWAKTREGKWVKKGRRDVPDAESASHSLKYNTTVLAGTGGPLPPQGLPLEIVPLADPMTLKPGDDLPVQVLKGGKPLAGAGVISDYVNESHGAPMTTDAEGKAVVVVRNDGLNVIAVSASEPTPGDADVDRKGLFATLSFMLPHVE</sequence>
<reference evidence="2 3" key="1">
    <citation type="submission" date="2020-08" db="EMBL/GenBank/DDBJ databases">
        <title>Genomic Encyclopedia of Type Strains, Phase IV (KMG-IV): sequencing the most valuable type-strain genomes for metagenomic binning, comparative biology and taxonomic classification.</title>
        <authorList>
            <person name="Goeker M."/>
        </authorList>
    </citation>
    <scope>NUCLEOTIDE SEQUENCE [LARGE SCALE GENOMIC DNA]</scope>
    <source>
        <strain evidence="2 3">DSM 103737</strain>
    </source>
</reference>
<evidence type="ECO:0000313" key="3">
    <source>
        <dbReference type="Proteomes" id="UP000577362"/>
    </source>
</evidence>
<dbReference type="InterPro" id="IPR019613">
    <property type="entry name" value="DUF4198"/>
</dbReference>
<dbReference type="EMBL" id="JACIEN010000002">
    <property type="protein sequence ID" value="MBB4016835.1"/>
    <property type="molecule type" value="Genomic_DNA"/>
</dbReference>